<evidence type="ECO:0000256" key="1">
    <source>
        <dbReference type="SAM" id="Phobius"/>
    </source>
</evidence>
<evidence type="ECO:0000313" key="3">
    <source>
        <dbReference type="Proteomes" id="UP001315967"/>
    </source>
</evidence>
<feature type="transmembrane region" description="Helical" evidence="1">
    <location>
        <begin position="40"/>
        <end position="58"/>
    </location>
</feature>
<gene>
    <name evidence="2" type="ORF">NRE15_05285</name>
</gene>
<reference evidence="2 3" key="1">
    <citation type="submission" date="2022-08" db="EMBL/GenBank/DDBJ databases">
        <title>Aerococcaceae sp. nov isolated from spoiled eye mask.</title>
        <authorList>
            <person name="Zhou G."/>
            <person name="Xie X.-B."/>
            <person name="Shi Q.-S."/>
            <person name="Wang Y.-S."/>
            <person name="Wen X."/>
            <person name="Peng H."/>
            <person name="Yang X.-J."/>
            <person name="Tao H.-B."/>
            <person name="Huang X.-M."/>
        </authorList>
    </citation>
    <scope>NUCLEOTIDE SEQUENCE [LARGE SCALE GENOMIC DNA]</scope>
    <source>
        <strain evidence="3">DM20194951</strain>
    </source>
</reference>
<dbReference type="RefSeq" id="WP_313794549.1">
    <property type="nucleotide sequence ID" value="NZ_CP102453.1"/>
</dbReference>
<keyword evidence="1" id="KW-0472">Membrane</keyword>
<organism evidence="2 3">
    <name type="scientific">Fundicoccus culcitae</name>
    <dbReference type="NCBI Taxonomy" id="2969821"/>
    <lineage>
        <taxon>Bacteria</taxon>
        <taxon>Bacillati</taxon>
        <taxon>Bacillota</taxon>
        <taxon>Bacilli</taxon>
        <taxon>Lactobacillales</taxon>
        <taxon>Aerococcaceae</taxon>
        <taxon>Fundicoccus</taxon>
    </lineage>
</organism>
<evidence type="ECO:0000313" key="2">
    <source>
        <dbReference type="EMBL" id="UUX35056.1"/>
    </source>
</evidence>
<dbReference type="Pfam" id="PF16938">
    <property type="entry name" value="Phage_holin_Dp1"/>
    <property type="match status" value="1"/>
</dbReference>
<accession>A0ABY5P8Z2</accession>
<keyword evidence="1" id="KW-1133">Transmembrane helix</keyword>
<dbReference type="InterPro" id="IPR031612">
    <property type="entry name" value="Phage_holin_Dp1"/>
</dbReference>
<name>A0ABY5P8Z2_9LACT</name>
<keyword evidence="3" id="KW-1185">Reference proteome</keyword>
<keyword evidence="1" id="KW-0812">Transmembrane</keyword>
<sequence length="71" mass="8255">MQLNNRMYDRAKWLVLVFMPALAVLLAQLGDVFEWQQVDVYVSTLNLLAVFLGSIMQLSSHNYYKDKEEAD</sequence>
<dbReference type="EMBL" id="CP102453">
    <property type="protein sequence ID" value="UUX35056.1"/>
    <property type="molecule type" value="Genomic_DNA"/>
</dbReference>
<proteinExistence type="predicted"/>
<protein>
    <submittedName>
        <fullName evidence="2">Phage holin</fullName>
    </submittedName>
</protein>
<dbReference type="Proteomes" id="UP001315967">
    <property type="component" value="Chromosome"/>
</dbReference>